<keyword evidence="5" id="KW-1185">Reference proteome</keyword>
<evidence type="ECO:0000259" key="2">
    <source>
        <dbReference type="Pfam" id="PF05239"/>
    </source>
</evidence>
<dbReference type="InterPro" id="IPR027275">
    <property type="entry name" value="PRC-brl_dom"/>
</dbReference>
<evidence type="ECO:0000256" key="1">
    <source>
        <dbReference type="SAM" id="MobiDB-lite"/>
    </source>
</evidence>
<proteinExistence type="predicted"/>
<feature type="region of interest" description="Disordered" evidence="1">
    <location>
        <begin position="154"/>
        <end position="174"/>
    </location>
</feature>
<feature type="region of interest" description="Disordered" evidence="1">
    <location>
        <begin position="266"/>
        <end position="303"/>
    </location>
</feature>
<sequence>MTEDAYLSTRDLRDLTVYDPDGEKVGKVSQVWLDDRSGRPEWVSISTGLFGTKESFVPLLGAHRNQEGLQVAYRKDLVKDAPRVEADGHLDQTEEQALYRHYSLQGSKGGDSLRSDKGTAGTTGAAGTAGMAGAAGAAGAVGGAAGQRRSADAATAGMAARGTEGMENGDMIRSEERLRVGKTESEVGHARLRKVVVTENVTTTIPISHEEVRVVREPIKEGETGIRARIHEEEREVTLHAERPVVRKEAVAVERVHLETERITEQQEISDTVRKERVEFDEPGGGRDQGRQDRRGGGRGPSH</sequence>
<feature type="compositionally biased region" description="Low complexity" evidence="1">
    <location>
        <begin position="154"/>
        <end position="166"/>
    </location>
</feature>
<dbReference type="Proteomes" id="UP001183535">
    <property type="component" value="Unassembled WGS sequence"/>
</dbReference>
<feature type="compositionally biased region" description="Basic and acidic residues" evidence="1">
    <location>
        <begin position="266"/>
        <end position="296"/>
    </location>
</feature>
<dbReference type="SUPFAM" id="SSF50346">
    <property type="entry name" value="PRC-barrel domain"/>
    <property type="match status" value="1"/>
</dbReference>
<comment type="caution">
    <text evidence="4">The sequence shown here is derived from an EMBL/GenBank/DDBJ whole genome shotgun (WGS) entry which is preliminary data.</text>
</comment>
<dbReference type="Pfam" id="PF09557">
    <property type="entry name" value="DUF2382"/>
    <property type="match status" value="1"/>
</dbReference>
<dbReference type="InterPro" id="IPR014747">
    <property type="entry name" value="Bac_photo_RC_H_C"/>
</dbReference>
<dbReference type="Pfam" id="PF05239">
    <property type="entry name" value="PRC"/>
    <property type="match status" value="1"/>
</dbReference>
<name>A0ABD5EWW0_9ACTN</name>
<dbReference type="PANTHER" id="PTHR38463">
    <property type="entry name" value="STRESS RESPONSE PROTEIN YSNF"/>
    <property type="match status" value="1"/>
</dbReference>
<dbReference type="InterPro" id="IPR052967">
    <property type="entry name" value="Stress_Response_Assoc"/>
</dbReference>
<evidence type="ECO:0000259" key="3">
    <source>
        <dbReference type="Pfam" id="PF09557"/>
    </source>
</evidence>
<dbReference type="EMBL" id="JAVRES010000023">
    <property type="protein sequence ID" value="MDT0439138.1"/>
    <property type="molecule type" value="Genomic_DNA"/>
</dbReference>
<dbReference type="InterPro" id="IPR019060">
    <property type="entry name" value="DUF2382"/>
</dbReference>
<dbReference type="Gene3D" id="3.90.50.10">
    <property type="entry name" value="Photosynthetic Reaction Center, subunit H, domain 2"/>
    <property type="match status" value="1"/>
</dbReference>
<dbReference type="InterPro" id="IPR011033">
    <property type="entry name" value="PRC_barrel-like_sf"/>
</dbReference>
<accession>A0ABD5EWW0</accession>
<dbReference type="RefSeq" id="WP_311638806.1">
    <property type="nucleotide sequence ID" value="NZ_JAVRES010000023.1"/>
</dbReference>
<feature type="domain" description="PRC-barrel" evidence="2">
    <location>
        <begin position="9"/>
        <end position="64"/>
    </location>
</feature>
<reference evidence="5" key="1">
    <citation type="submission" date="2023-07" db="EMBL/GenBank/DDBJ databases">
        <title>30 novel species of actinomycetes from the DSMZ collection.</title>
        <authorList>
            <person name="Nouioui I."/>
        </authorList>
    </citation>
    <scope>NUCLEOTIDE SEQUENCE [LARGE SCALE GENOMIC DNA]</scope>
    <source>
        <strain evidence="5">DSM 41981</strain>
    </source>
</reference>
<gene>
    <name evidence="4" type="ORF">RM877_31175</name>
</gene>
<evidence type="ECO:0000313" key="4">
    <source>
        <dbReference type="EMBL" id="MDT0439138.1"/>
    </source>
</evidence>
<dbReference type="AlphaFoldDB" id="A0ABD5EWW0"/>
<feature type="region of interest" description="Disordered" evidence="1">
    <location>
        <begin position="105"/>
        <end position="125"/>
    </location>
</feature>
<dbReference type="PANTHER" id="PTHR38463:SF1">
    <property type="entry name" value="STRESS RESPONSE PROTEIN YSNF"/>
    <property type="match status" value="1"/>
</dbReference>
<feature type="domain" description="DUF2382" evidence="3">
    <location>
        <begin position="171"/>
        <end position="279"/>
    </location>
</feature>
<organism evidence="4 5">
    <name type="scientific">Streptomyces doudnae</name>
    <dbReference type="NCBI Taxonomy" id="3075536"/>
    <lineage>
        <taxon>Bacteria</taxon>
        <taxon>Bacillati</taxon>
        <taxon>Actinomycetota</taxon>
        <taxon>Actinomycetes</taxon>
        <taxon>Kitasatosporales</taxon>
        <taxon>Streptomycetaceae</taxon>
        <taxon>Streptomyces</taxon>
    </lineage>
</organism>
<protein>
    <submittedName>
        <fullName evidence="4">PRC and DUF2382 domain-containing protein</fullName>
    </submittedName>
</protein>
<evidence type="ECO:0000313" key="5">
    <source>
        <dbReference type="Proteomes" id="UP001183535"/>
    </source>
</evidence>